<feature type="region of interest" description="Disordered" evidence="2">
    <location>
        <begin position="314"/>
        <end position="341"/>
    </location>
</feature>
<dbReference type="GO" id="GO:0005730">
    <property type="term" value="C:nucleolus"/>
    <property type="evidence" value="ECO:0007669"/>
    <property type="project" value="TreeGrafter"/>
</dbReference>
<dbReference type="SMART" id="SM00443">
    <property type="entry name" value="G_patch"/>
    <property type="match status" value="1"/>
</dbReference>
<gene>
    <name evidence="6" type="primary">LOC552409</name>
</gene>
<dbReference type="AlphaFoldDB" id="A0A7M7GKV4"/>
<accession>A0A7M7GKV4</accession>
<evidence type="ECO:0000313" key="4">
    <source>
        <dbReference type="EnsemblMetazoa" id="XP_006558585"/>
    </source>
</evidence>
<dbReference type="GeneID" id="552409"/>
<feature type="domain" description="G-patch" evidence="3">
    <location>
        <begin position="1"/>
        <end position="47"/>
    </location>
</feature>
<dbReference type="PROSITE" id="PS50174">
    <property type="entry name" value="G_PATCH"/>
    <property type="match status" value="1"/>
</dbReference>
<reference evidence="6" key="2">
    <citation type="submission" date="2025-04" db="UniProtKB">
        <authorList>
            <consortium name="RefSeq"/>
        </authorList>
    </citation>
    <scope>IDENTIFICATION</scope>
    <source>
        <strain evidence="6">DH4</strain>
        <tissue evidence="6">Whole body</tissue>
    </source>
</reference>
<evidence type="ECO:0000313" key="6">
    <source>
        <dbReference type="RefSeq" id="XP_006558585.2"/>
    </source>
</evidence>
<dbReference type="PANTHER" id="PTHR23149">
    <property type="entry name" value="G PATCH DOMAIN CONTAINING PROTEIN"/>
    <property type="match status" value="1"/>
</dbReference>
<proteinExistence type="predicted"/>
<keyword evidence="5" id="KW-1185">Reference proteome</keyword>
<dbReference type="GO" id="GO:0003676">
    <property type="term" value="F:nucleic acid binding"/>
    <property type="evidence" value="ECO:0007669"/>
    <property type="project" value="InterPro"/>
</dbReference>
<dbReference type="InterPro" id="IPR000467">
    <property type="entry name" value="G_patch_dom"/>
</dbReference>
<evidence type="ECO:0000259" key="3">
    <source>
        <dbReference type="PROSITE" id="PS50174"/>
    </source>
</evidence>
<dbReference type="OrthoDB" id="10019757at2759"/>
<organism evidence="4">
    <name type="scientific">Apis mellifera</name>
    <name type="common">Honeybee</name>
    <dbReference type="NCBI Taxonomy" id="7460"/>
    <lineage>
        <taxon>Eukaryota</taxon>
        <taxon>Metazoa</taxon>
        <taxon>Ecdysozoa</taxon>
        <taxon>Arthropoda</taxon>
        <taxon>Hexapoda</taxon>
        <taxon>Insecta</taxon>
        <taxon>Pterygota</taxon>
        <taxon>Neoptera</taxon>
        <taxon>Endopterygota</taxon>
        <taxon>Hymenoptera</taxon>
        <taxon>Apocrita</taxon>
        <taxon>Aculeata</taxon>
        <taxon>Apoidea</taxon>
        <taxon>Anthophila</taxon>
        <taxon>Apidae</taxon>
        <taxon>Apis</taxon>
    </lineage>
</organism>
<dbReference type="EnsemblMetazoa" id="XM_006558522">
    <property type="protein sequence ID" value="XP_006558585"/>
    <property type="gene ID" value="LOC552409"/>
</dbReference>
<dbReference type="Pfam" id="PF01585">
    <property type="entry name" value="G-patch"/>
    <property type="match status" value="1"/>
</dbReference>
<reference evidence="4" key="1">
    <citation type="submission" date="2021-01" db="UniProtKB">
        <authorList>
            <consortium name="EnsemblMetazoa"/>
        </authorList>
    </citation>
    <scope>IDENTIFICATION</scope>
    <source>
        <strain evidence="4">DH4</strain>
    </source>
</reference>
<name>A0A7M7GKV4_APIME</name>
<evidence type="ECO:0000313" key="5">
    <source>
        <dbReference type="Proteomes" id="UP000005203"/>
    </source>
</evidence>
<dbReference type="InterPro" id="IPR050656">
    <property type="entry name" value="PINX1"/>
</dbReference>
<dbReference type="KEGG" id="ame:552409"/>
<protein>
    <recommendedName>
        <fullName evidence="1">G patch domain-containing protein 4</fullName>
    </recommendedName>
</protein>
<accession>A0A8B6YRY8</accession>
<dbReference type="PANTHER" id="PTHR23149:SF9">
    <property type="entry name" value="G PATCH DOMAIN-CONTAINING PROTEIN 4"/>
    <property type="match status" value="1"/>
</dbReference>
<feature type="region of interest" description="Disordered" evidence="2">
    <location>
        <begin position="263"/>
        <end position="285"/>
    </location>
</feature>
<feature type="compositionally biased region" description="Basic residues" evidence="2">
    <location>
        <begin position="270"/>
        <end position="280"/>
    </location>
</feature>
<evidence type="ECO:0000256" key="2">
    <source>
        <dbReference type="SAM" id="MobiDB-lite"/>
    </source>
</evidence>
<feature type="compositionally biased region" description="Basic residues" evidence="2">
    <location>
        <begin position="325"/>
        <end position="339"/>
    </location>
</feature>
<sequence length="506" mass="59170">MNDFAKSQLMKYGWKEGKGLGKHENGITEALKPKLKFNTTGIGHKNEDNNNWWENAFNKAASSITVQSQTHGISIFVSKENTTDNFLKEDINKKEFKYENFLKTSTLFNGNLIMENNSNIYEKQNIEENINHASLTDEELFKICSGRTAHKGARHGLTLNGKLKRIAQQDKCLLNSNSYMNISTKLQSTNNIFQNNEYEKINDENIILPITSETILVPKKCKTTERKNRRRINDLSHQLNILCNVSDSDEKNIYAIKKDESKEKIEKKEKSRKRKRKKEKKNLMSYDVKDNESEEIDNCQKYSSIFVEQNSKDGISKKNVQKQINNHKKKKKKDKKLKKKNQDIQCKNIINTWEDDELNGSQAKKFKRSHKIDSDLQLIKNEDIKSLECKFQTELSCNEVPLKHQINSSMNIDNSFSDFSDTYFKKKVKHLNIRIAKKKQAKLRRKVKIKLDKLTESLRAVHFNTEESTEKNIKNKNQIIPDKIMDNNIIMDRTEPLKRKKKKKEK</sequence>
<evidence type="ECO:0000256" key="1">
    <source>
        <dbReference type="ARBA" id="ARBA00040365"/>
    </source>
</evidence>
<dbReference type="Proteomes" id="UP000005203">
    <property type="component" value="Linkage group LG13"/>
</dbReference>
<dbReference type="RefSeq" id="XP_006558585.2">
    <property type="nucleotide sequence ID" value="XM_006558522.3"/>
</dbReference>